<reference evidence="2 3" key="1">
    <citation type="journal article" date="2011" name="Nature">
        <title>Genome sequencing reveals insights into physiology and longevity of the naked mole rat.</title>
        <authorList>
            <person name="Kim E.B."/>
            <person name="Fang X."/>
            <person name="Fushan A.A."/>
            <person name="Huang Z."/>
            <person name="Lobanov A.V."/>
            <person name="Han L."/>
            <person name="Marino S.M."/>
            <person name="Sun X."/>
            <person name="Turanov A.A."/>
            <person name="Yang P."/>
            <person name="Yim S.H."/>
            <person name="Zhao X."/>
            <person name="Kasaikina M.V."/>
            <person name="Stoletzki N."/>
            <person name="Peng C."/>
            <person name="Polak P."/>
            <person name="Xiong Z."/>
            <person name="Kiezun A."/>
            <person name="Zhu Y."/>
            <person name="Chen Y."/>
            <person name="Kryukov G.V."/>
            <person name="Zhang Q."/>
            <person name="Peshkin L."/>
            <person name="Yang L."/>
            <person name="Bronson R.T."/>
            <person name="Buffenstein R."/>
            <person name="Wang B."/>
            <person name="Han C."/>
            <person name="Li Q."/>
            <person name="Chen L."/>
            <person name="Zhao W."/>
            <person name="Sunyaev S.R."/>
            <person name="Park T.J."/>
            <person name="Zhang G."/>
            <person name="Wang J."/>
            <person name="Gladyshev V.N."/>
        </authorList>
    </citation>
    <scope>NUCLEOTIDE SEQUENCE [LARGE SCALE GENOMIC DNA]</scope>
</reference>
<dbReference type="Proteomes" id="UP000006813">
    <property type="component" value="Unassembled WGS sequence"/>
</dbReference>
<proteinExistence type="predicted"/>
<evidence type="ECO:0000313" key="3">
    <source>
        <dbReference type="Proteomes" id="UP000006813"/>
    </source>
</evidence>
<accession>G5ALF1</accession>
<evidence type="ECO:0000256" key="1">
    <source>
        <dbReference type="SAM" id="MobiDB-lite"/>
    </source>
</evidence>
<sequence>MVLGTLAGVIHGAVLPPMLLVFGDMMDSFASVGKYSQTGVVEMKMLSGNALRDKEELEVSGKVTSERASCTTGCRVHAAACLISGLLEIPGIRRLLLICSGRPLYITQMSELLHFQREAFPDTGSNLKIDNGKQGGGPFGDGKGRQDRRRGEGEEEKETQGVKS</sequence>
<dbReference type="InParanoid" id="G5ALF1"/>
<feature type="compositionally biased region" description="Basic and acidic residues" evidence="1">
    <location>
        <begin position="142"/>
        <end position="152"/>
    </location>
</feature>
<dbReference type="AlphaFoldDB" id="G5ALF1"/>
<gene>
    <name evidence="2" type="ORF">GW7_06513</name>
</gene>
<dbReference type="EMBL" id="JH165777">
    <property type="protein sequence ID" value="EHA97861.1"/>
    <property type="molecule type" value="Genomic_DNA"/>
</dbReference>
<protein>
    <submittedName>
        <fullName evidence="2">Multidrug resistance protein 3</fullName>
    </submittedName>
</protein>
<organism evidence="2 3">
    <name type="scientific">Heterocephalus glaber</name>
    <name type="common">Naked mole rat</name>
    <dbReference type="NCBI Taxonomy" id="10181"/>
    <lineage>
        <taxon>Eukaryota</taxon>
        <taxon>Metazoa</taxon>
        <taxon>Chordata</taxon>
        <taxon>Craniata</taxon>
        <taxon>Vertebrata</taxon>
        <taxon>Euteleostomi</taxon>
        <taxon>Mammalia</taxon>
        <taxon>Eutheria</taxon>
        <taxon>Euarchontoglires</taxon>
        <taxon>Glires</taxon>
        <taxon>Rodentia</taxon>
        <taxon>Hystricomorpha</taxon>
        <taxon>Bathyergidae</taxon>
        <taxon>Heterocephalus</taxon>
    </lineage>
</organism>
<evidence type="ECO:0000313" key="2">
    <source>
        <dbReference type="EMBL" id="EHA97861.1"/>
    </source>
</evidence>
<feature type="region of interest" description="Disordered" evidence="1">
    <location>
        <begin position="124"/>
        <end position="164"/>
    </location>
</feature>
<name>G5ALF1_HETGA</name>